<dbReference type="PROSITE" id="PS50987">
    <property type="entry name" value="HTH_ARSR_2"/>
    <property type="match status" value="1"/>
</dbReference>
<dbReference type="GO" id="GO:0003677">
    <property type="term" value="F:DNA binding"/>
    <property type="evidence" value="ECO:0007669"/>
    <property type="project" value="UniProtKB-KW"/>
</dbReference>
<dbReference type="GO" id="GO:0003700">
    <property type="term" value="F:DNA-binding transcription factor activity"/>
    <property type="evidence" value="ECO:0007669"/>
    <property type="project" value="InterPro"/>
</dbReference>
<dbReference type="SMART" id="SM00418">
    <property type="entry name" value="HTH_ARSR"/>
    <property type="match status" value="1"/>
</dbReference>
<dbReference type="PANTHER" id="PTHR38600:SF2">
    <property type="entry name" value="SLL0088 PROTEIN"/>
    <property type="match status" value="1"/>
</dbReference>
<dbReference type="InterPro" id="IPR011991">
    <property type="entry name" value="ArsR-like_HTH"/>
</dbReference>
<dbReference type="CDD" id="cd00090">
    <property type="entry name" value="HTH_ARSR"/>
    <property type="match status" value="1"/>
</dbReference>
<evidence type="ECO:0000313" key="3">
    <source>
        <dbReference type="Proteomes" id="UP000536262"/>
    </source>
</evidence>
<comment type="caution">
    <text evidence="2">The sequence shown here is derived from an EMBL/GenBank/DDBJ whole genome shotgun (WGS) entry which is preliminary data.</text>
</comment>
<dbReference type="InterPro" id="IPR001845">
    <property type="entry name" value="HTH_ArsR_DNA-bd_dom"/>
</dbReference>
<dbReference type="AlphaFoldDB" id="A0A7X0F3X7"/>
<dbReference type="Pfam" id="PF12840">
    <property type="entry name" value="HTH_20"/>
    <property type="match status" value="1"/>
</dbReference>
<organism evidence="2 3">
    <name type="scientific">Aminobacter aganoensis</name>
    <dbReference type="NCBI Taxonomy" id="83264"/>
    <lineage>
        <taxon>Bacteria</taxon>
        <taxon>Pseudomonadati</taxon>
        <taxon>Pseudomonadota</taxon>
        <taxon>Alphaproteobacteria</taxon>
        <taxon>Hyphomicrobiales</taxon>
        <taxon>Phyllobacteriaceae</taxon>
        <taxon>Aminobacter</taxon>
    </lineage>
</organism>
<evidence type="ECO:0000259" key="1">
    <source>
        <dbReference type="PROSITE" id="PS50987"/>
    </source>
</evidence>
<evidence type="ECO:0000313" key="2">
    <source>
        <dbReference type="EMBL" id="MBB6352627.1"/>
    </source>
</evidence>
<dbReference type="NCBIfam" id="NF033788">
    <property type="entry name" value="HTH_metalloreg"/>
    <property type="match status" value="1"/>
</dbReference>
<dbReference type="FunFam" id="1.10.10.10:FF:000496">
    <property type="entry name" value="ArsR family transcriptional regulator"/>
    <property type="match status" value="1"/>
</dbReference>
<proteinExistence type="predicted"/>
<reference evidence="2 3" key="1">
    <citation type="submission" date="2020-08" db="EMBL/GenBank/DDBJ databases">
        <title>Genomic Encyclopedia of Type Strains, Phase IV (KMG-IV): sequencing the most valuable type-strain genomes for metagenomic binning, comparative biology and taxonomic classification.</title>
        <authorList>
            <person name="Goeker M."/>
        </authorList>
    </citation>
    <scope>NUCLEOTIDE SEQUENCE [LARGE SCALE GENOMIC DNA]</scope>
    <source>
        <strain evidence="2 3">DSM 7051</strain>
    </source>
</reference>
<feature type="domain" description="HTH arsR-type" evidence="1">
    <location>
        <begin position="1"/>
        <end position="89"/>
    </location>
</feature>
<dbReference type="InterPro" id="IPR036388">
    <property type="entry name" value="WH-like_DNA-bd_sf"/>
</dbReference>
<dbReference type="RefSeq" id="WP_055977237.1">
    <property type="nucleotide sequence ID" value="NZ_BAABEG010000001.1"/>
</dbReference>
<gene>
    <name evidence="2" type="ORF">GGR00_000379</name>
</gene>
<dbReference type="PANTHER" id="PTHR38600">
    <property type="entry name" value="TRANSCRIPTIONAL REGULATORY PROTEIN"/>
    <property type="match status" value="1"/>
</dbReference>
<dbReference type="Gene3D" id="1.10.10.10">
    <property type="entry name" value="Winged helix-like DNA-binding domain superfamily/Winged helix DNA-binding domain"/>
    <property type="match status" value="1"/>
</dbReference>
<keyword evidence="3" id="KW-1185">Reference proteome</keyword>
<dbReference type="Proteomes" id="UP000536262">
    <property type="component" value="Unassembled WGS sequence"/>
</dbReference>
<accession>A0A7X0F3X7</accession>
<dbReference type="SUPFAM" id="SSF46785">
    <property type="entry name" value="Winged helix' DNA-binding domain"/>
    <property type="match status" value="1"/>
</dbReference>
<dbReference type="PRINTS" id="PR00778">
    <property type="entry name" value="HTHARSR"/>
</dbReference>
<sequence>MNESDVFRALSDPTRRAVFDRLLSGGKNATELREGLEISQPAVSQHIAVLRGAGLISEERAGRHTNYSVNPDGLKPLFDWLARYRAFWPDRVERLKTLLKEMDQ</sequence>
<name>A0A7X0F3X7_9HYPH</name>
<dbReference type="InterPro" id="IPR036390">
    <property type="entry name" value="WH_DNA-bd_sf"/>
</dbReference>
<keyword evidence="2" id="KW-0238">DNA-binding</keyword>
<dbReference type="EMBL" id="JACHOU010000001">
    <property type="protein sequence ID" value="MBB6352627.1"/>
    <property type="molecule type" value="Genomic_DNA"/>
</dbReference>
<protein>
    <submittedName>
        <fullName evidence="2">DNA-binding transcriptional ArsR family regulator</fullName>
    </submittedName>
</protein>